<proteinExistence type="inferred from homology"/>
<dbReference type="EMBL" id="FNVO01000004">
    <property type="protein sequence ID" value="SEG28177.1"/>
    <property type="molecule type" value="Genomic_DNA"/>
</dbReference>
<sequence>MLKVSLAGVRAHRLRLMLTGLAIMLGVGFIAGTFVLTDTMQAGIDKKFAGSASKVDVAVLPKKGKVDVLPEEGPGGDRVPADLLTKIRALPGVTAVHGLVRGEAPLIGKDGKVYGDSPTRGLSVTDGPLQRYDIVAGKAPVAPDEAVLDERTAKRNGFKVGAVIRVLDAKGAEHRFTLTGLADFGVDSEVGFYGGVGFTPATAVRMTGERDPVEIDVLGGDQAALRDAVAAVAGARYDVLTSRALGDRLADAAGADTKIIRTGLLIFGVVSMLVSALVIYNTFAILIAQRMREMALLRCVGATRRQVFGGVLLESAVVGLAGSLAGLALGVVLAAGLLALVGGMNAEIPTDRLTLTPTAVAVGLTVGIVVTVLSALLPARAATRIAPVAALRSELEPGGGRFRLGWPRRILTVLFGVLGVGLALLGSLSMDKGETAMFVVAAGGALLFLAVIALMPALVRPLGGAAGALPARLTGVPGRLAVANARRTPRRTATTTIALTIGVGLMSLFAVVAASGQATVVANLEEQFPVDFQLHTQFSSAQTDPELPPALAAGLRARSELTGVVEMRRQEARVGGDEVEVGTATPAAFGRLLKPPVRSGSLADLKTGTVAVNETIAKHQGLAVGDTLRIGTGRGQVPLKVVAVFGGETSLSSYVVPESDFTRYFGAKGPWTIYVNVRPGTDPERALRAVEQVAQPYPTVKATSATAVKEQFTSAFDTMLMIFGGLLGLAVIIALFGIANTLSLSVVERTRESALLRALGITRGQLRLMLSVEAVIMAIIGALTGVVLGVAFGWAATESMADSSVFALPYGQIVGLMALAGLAGLLAAVLPARRAARTSVVESLSHG</sequence>
<keyword evidence="3 7" id="KW-0812">Transmembrane</keyword>
<comment type="similarity">
    <text evidence="6">Belongs to the ABC-4 integral membrane protein family.</text>
</comment>
<feature type="domain" description="ABC3 transporter permease C-terminal" evidence="8">
    <location>
        <begin position="266"/>
        <end position="387"/>
    </location>
</feature>
<feature type="transmembrane region" description="Helical" evidence="7">
    <location>
        <begin position="264"/>
        <end position="287"/>
    </location>
</feature>
<dbReference type="Pfam" id="PF02687">
    <property type="entry name" value="FtsX"/>
    <property type="match status" value="2"/>
</dbReference>
<dbReference type="InterPro" id="IPR025857">
    <property type="entry name" value="MacB_PCD"/>
</dbReference>
<dbReference type="PANTHER" id="PTHR30572">
    <property type="entry name" value="MEMBRANE COMPONENT OF TRANSPORTER-RELATED"/>
    <property type="match status" value="1"/>
</dbReference>
<name>A0A1H5YXK2_9ACTN</name>
<organism evidence="10 11">
    <name type="scientific">Thermomonospora echinospora</name>
    <dbReference type="NCBI Taxonomy" id="1992"/>
    <lineage>
        <taxon>Bacteria</taxon>
        <taxon>Bacillati</taxon>
        <taxon>Actinomycetota</taxon>
        <taxon>Actinomycetes</taxon>
        <taxon>Streptosporangiales</taxon>
        <taxon>Thermomonosporaceae</taxon>
        <taxon>Thermomonospora</taxon>
    </lineage>
</organism>
<evidence type="ECO:0000256" key="2">
    <source>
        <dbReference type="ARBA" id="ARBA00022475"/>
    </source>
</evidence>
<evidence type="ECO:0000256" key="5">
    <source>
        <dbReference type="ARBA" id="ARBA00023136"/>
    </source>
</evidence>
<feature type="domain" description="MacB-like periplasmic core" evidence="9">
    <location>
        <begin position="17"/>
        <end position="232"/>
    </location>
</feature>
<evidence type="ECO:0000259" key="9">
    <source>
        <dbReference type="Pfam" id="PF12704"/>
    </source>
</evidence>
<evidence type="ECO:0000313" key="11">
    <source>
        <dbReference type="Proteomes" id="UP000236723"/>
    </source>
</evidence>
<evidence type="ECO:0000256" key="7">
    <source>
        <dbReference type="SAM" id="Phobius"/>
    </source>
</evidence>
<protein>
    <submittedName>
        <fullName evidence="10">Putative ABC transport system permease protein</fullName>
    </submittedName>
</protein>
<feature type="transmembrane region" description="Helical" evidence="7">
    <location>
        <begin position="807"/>
        <end position="830"/>
    </location>
</feature>
<dbReference type="Proteomes" id="UP000236723">
    <property type="component" value="Unassembled WGS sequence"/>
</dbReference>
<dbReference type="GO" id="GO:0022857">
    <property type="term" value="F:transmembrane transporter activity"/>
    <property type="evidence" value="ECO:0007669"/>
    <property type="project" value="TreeGrafter"/>
</dbReference>
<keyword evidence="5 7" id="KW-0472">Membrane</keyword>
<reference evidence="11" key="1">
    <citation type="submission" date="2016-10" db="EMBL/GenBank/DDBJ databases">
        <authorList>
            <person name="Varghese N."/>
            <person name="Submissions S."/>
        </authorList>
    </citation>
    <scope>NUCLEOTIDE SEQUENCE [LARGE SCALE GENOMIC DNA]</scope>
    <source>
        <strain evidence="11">DSM 43163</strain>
    </source>
</reference>
<keyword evidence="11" id="KW-1185">Reference proteome</keyword>
<feature type="transmembrane region" description="Helical" evidence="7">
    <location>
        <begin position="719"/>
        <end position="747"/>
    </location>
</feature>
<feature type="transmembrane region" description="Helical" evidence="7">
    <location>
        <begin position="436"/>
        <end position="459"/>
    </location>
</feature>
<feature type="transmembrane region" description="Helical" evidence="7">
    <location>
        <begin position="308"/>
        <end position="341"/>
    </location>
</feature>
<evidence type="ECO:0000256" key="4">
    <source>
        <dbReference type="ARBA" id="ARBA00022989"/>
    </source>
</evidence>
<dbReference type="InterPro" id="IPR050250">
    <property type="entry name" value="Macrolide_Exporter_MacB"/>
</dbReference>
<evidence type="ECO:0000256" key="1">
    <source>
        <dbReference type="ARBA" id="ARBA00004651"/>
    </source>
</evidence>
<feature type="transmembrane region" description="Helical" evidence="7">
    <location>
        <begin position="410"/>
        <end position="430"/>
    </location>
</feature>
<feature type="domain" description="MacB-like periplasmic core" evidence="9">
    <location>
        <begin position="492"/>
        <end position="692"/>
    </location>
</feature>
<dbReference type="InterPro" id="IPR003838">
    <property type="entry name" value="ABC3_permease_C"/>
</dbReference>
<feature type="domain" description="ABC3 transporter permease C-terminal" evidence="8">
    <location>
        <begin position="726"/>
        <end position="839"/>
    </location>
</feature>
<keyword evidence="4 7" id="KW-1133">Transmembrane helix</keyword>
<dbReference type="OrthoDB" id="9780560at2"/>
<evidence type="ECO:0000256" key="3">
    <source>
        <dbReference type="ARBA" id="ARBA00022692"/>
    </source>
</evidence>
<comment type="subcellular location">
    <subcellularLocation>
        <location evidence="1">Cell membrane</location>
        <topology evidence="1">Multi-pass membrane protein</topology>
    </subcellularLocation>
</comment>
<dbReference type="Pfam" id="PF12704">
    <property type="entry name" value="MacB_PCD"/>
    <property type="match status" value="2"/>
</dbReference>
<feature type="transmembrane region" description="Helical" evidence="7">
    <location>
        <begin position="768"/>
        <end position="795"/>
    </location>
</feature>
<dbReference type="RefSeq" id="WP_103937669.1">
    <property type="nucleotide sequence ID" value="NZ_FNVO01000004.1"/>
</dbReference>
<feature type="transmembrane region" description="Helical" evidence="7">
    <location>
        <begin position="496"/>
        <end position="516"/>
    </location>
</feature>
<dbReference type="AlphaFoldDB" id="A0A1H5YXK2"/>
<evidence type="ECO:0000256" key="6">
    <source>
        <dbReference type="ARBA" id="ARBA00038076"/>
    </source>
</evidence>
<feature type="transmembrane region" description="Helical" evidence="7">
    <location>
        <begin position="353"/>
        <end position="377"/>
    </location>
</feature>
<evidence type="ECO:0000259" key="8">
    <source>
        <dbReference type="Pfam" id="PF02687"/>
    </source>
</evidence>
<accession>A0A1H5YXK2</accession>
<feature type="transmembrane region" description="Helical" evidence="7">
    <location>
        <begin position="16"/>
        <end position="36"/>
    </location>
</feature>
<gene>
    <name evidence="10" type="ORF">SAMN04489712_104211</name>
</gene>
<dbReference type="GO" id="GO:0005886">
    <property type="term" value="C:plasma membrane"/>
    <property type="evidence" value="ECO:0007669"/>
    <property type="project" value="UniProtKB-SubCell"/>
</dbReference>
<keyword evidence="2" id="KW-1003">Cell membrane</keyword>
<dbReference type="PANTHER" id="PTHR30572:SF4">
    <property type="entry name" value="ABC TRANSPORTER PERMEASE YTRF"/>
    <property type="match status" value="1"/>
</dbReference>
<evidence type="ECO:0000313" key="10">
    <source>
        <dbReference type="EMBL" id="SEG28177.1"/>
    </source>
</evidence>